<comment type="caution">
    <text evidence="2">The sequence shown here is derived from an EMBL/GenBank/DDBJ whole genome shotgun (WGS) entry which is preliminary data.</text>
</comment>
<dbReference type="AlphaFoldDB" id="A0A5B7I0G2"/>
<name>A0A5B7I0G2_PORTR</name>
<reference evidence="2 3" key="1">
    <citation type="submission" date="2019-05" db="EMBL/GenBank/DDBJ databases">
        <title>Another draft genome of Portunus trituberculatus and its Hox gene families provides insights of decapod evolution.</title>
        <authorList>
            <person name="Jeong J.-H."/>
            <person name="Song I."/>
            <person name="Kim S."/>
            <person name="Choi T."/>
            <person name="Kim D."/>
            <person name="Ryu S."/>
            <person name="Kim W."/>
        </authorList>
    </citation>
    <scope>NUCLEOTIDE SEQUENCE [LARGE SCALE GENOMIC DNA]</scope>
    <source>
        <tissue evidence="2">Muscle</tissue>
    </source>
</reference>
<dbReference type="EMBL" id="VSRR010045291">
    <property type="protein sequence ID" value="MPC77202.1"/>
    <property type="molecule type" value="Genomic_DNA"/>
</dbReference>
<organism evidence="2 3">
    <name type="scientific">Portunus trituberculatus</name>
    <name type="common">Swimming crab</name>
    <name type="synonym">Neptunus trituberculatus</name>
    <dbReference type="NCBI Taxonomy" id="210409"/>
    <lineage>
        <taxon>Eukaryota</taxon>
        <taxon>Metazoa</taxon>
        <taxon>Ecdysozoa</taxon>
        <taxon>Arthropoda</taxon>
        <taxon>Crustacea</taxon>
        <taxon>Multicrustacea</taxon>
        <taxon>Malacostraca</taxon>
        <taxon>Eumalacostraca</taxon>
        <taxon>Eucarida</taxon>
        <taxon>Decapoda</taxon>
        <taxon>Pleocyemata</taxon>
        <taxon>Brachyura</taxon>
        <taxon>Eubrachyura</taxon>
        <taxon>Portunoidea</taxon>
        <taxon>Portunidae</taxon>
        <taxon>Portuninae</taxon>
        <taxon>Portunus</taxon>
    </lineage>
</organism>
<dbReference type="Proteomes" id="UP000324222">
    <property type="component" value="Unassembled WGS sequence"/>
</dbReference>
<evidence type="ECO:0000313" key="2">
    <source>
        <dbReference type="EMBL" id="MPC77202.1"/>
    </source>
</evidence>
<feature type="region of interest" description="Disordered" evidence="1">
    <location>
        <begin position="1"/>
        <end position="31"/>
    </location>
</feature>
<sequence>MCLSTSDRLDGGRSFSEQRDGEGDEGPCVRDHPASAAYRTLALRHPLEMEERLAKGGRVEDELVEGDLCSIGWRLRALKGEFLW</sequence>
<evidence type="ECO:0000313" key="3">
    <source>
        <dbReference type="Proteomes" id="UP000324222"/>
    </source>
</evidence>
<gene>
    <name evidence="2" type="ORF">E2C01_071650</name>
</gene>
<protein>
    <submittedName>
        <fullName evidence="2">Uncharacterized protein</fullName>
    </submittedName>
</protein>
<accession>A0A5B7I0G2</accession>
<keyword evidence="3" id="KW-1185">Reference proteome</keyword>
<feature type="compositionally biased region" description="Basic and acidic residues" evidence="1">
    <location>
        <begin position="7"/>
        <end position="31"/>
    </location>
</feature>
<evidence type="ECO:0000256" key="1">
    <source>
        <dbReference type="SAM" id="MobiDB-lite"/>
    </source>
</evidence>
<proteinExistence type="predicted"/>